<dbReference type="KEGG" id="wse:WALSEDRAFT_70867"/>
<protein>
    <submittedName>
        <fullName evidence="1">Uncharacterized protein</fullName>
    </submittedName>
</protein>
<dbReference type="EMBL" id="JH668259">
    <property type="protein sequence ID" value="EIM19122.1"/>
    <property type="molecule type" value="Genomic_DNA"/>
</dbReference>
<organism evidence="1 2">
    <name type="scientific">Wallemia mellicola (strain ATCC MYA-4683 / CBS 633.66)</name>
    <name type="common">Wallemia sebi (CBS 633.66)</name>
    <dbReference type="NCBI Taxonomy" id="671144"/>
    <lineage>
        <taxon>Eukaryota</taxon>
        <taxon>Fungi</taxon>
        <taxon>Dikarya</taxon>
        <taxon>Basidiomycota</taxon>
        <taxon>Wallemiomycotina</taxon>
        <taxon>Wallemiomycetes</taxon>
        <taxon>Wallemiales</taxon>
        <taxon>Wallemiaceae</taxon>
        <taxon>Wallemia</taxon>
    </lineage>
</organism>
<sequence>MLVLKLQDIYSGILVIALLTLAQITYASHVTSSNGLSSPPKANVGDTYSSFGSEATNGFSDKKCGQITQYTYQATPAPANTVTFRYGMYGRTLEESAQAFNGYQNFMNGDVPNDLYAIVTLGSDSLQSPISRIWAVRLG</sequence>
<dbReference type="HOGENOM" id="CLU_1846687_0_0_1"/>
<dbReference type="Proteomes" id="UP000005242">
    <property type="component" value="Unassembled WGS sequence"/>
</dbReference>
<dbReference type="AlphaFoldDB" id="I4Y580"/>
<dbReference type="GeneID" id="18475806"/>
<keyword evidence="2" id="KW-1185">Reference proteome</keyword>
<dbReference type="RefSeq" id="XP_006960849.1">
    <property type="nucleotide sequence ID" value="XM_006960787.1"/>
</dbReference>
<gene>
    <name evidence="1" type="ORF">WALSEDRAFT_70867</name>
</gene>
<evidence type="ECO:0000313" key="2">
    <source>
        <dbReference type="Proteomes" id="UP000005242"/>
    </source>
</evidence>
<reference evidence="1 2" key="1">
    <citation type="journal article" date="2012" name="Fungal Genet. Biol.">
        <title>The genome of the xerotolerant mold Wallemia sebi reveals adaptations to osmotic stress and suggests cryptic sexual reproduction.</title>
        <authorList>
            <person name="Padamsee M."/>
            <person name="Kumar T.K.A."/>
            <person name="Riley R."/>
            <person name="Binder M."/>
            <person name="Boyd A."/>
            <person name="Calvo A.M."/>
            <person name="Furukawa K."/>
            <person name="Hesse C."/>
            <person name="Hohmann S."/>
            <person name="James T.Y."/>
            <person name="LaButti K."/>
            <person name="Lapidus A."/>
            <person name="Lindquist E."/>
            <person name="Lucas S."/>
            <person name="Miller K."/>
            <person name="Shantappa S."/>
            <person name="Grigoriev I.V."/>
            <person name="Hibbett D.S."/>
            <person name="McLaughlin D.J."/>
            <person name="Spatafora J.W."/>
            <person name="Aime M.C."/>
        </authorList>
    </citation>
    <scope>NUCLEOTIDE SEQUENCE [LARGE SCALE GENOMIC DNA]</scope>
    <source>
        <strain evidence="2">ATCC MYA-4683 / CBS 633.66</strain>
    </source>
</reference>
<dbReference type="OrthoDB" id="407275at2759"/>
<proteinExistence type="predicted"/>
<evidence type="ECO:0000313" key="1">
    <source>
        <dbReference type="EMBL" id="EIM19122.1"/>
    </source>
</evidence>
<name>I4Y580_WALMC</name>
<accession>I4Y580</accession>
<dbReference type="InParanoid" id="I4Y580"/>